<organism evidence="2">
    <name type="scientific">Paenibacillus sp. SYP-B3998</name>
    <dbReference type="NCBI Taxonomy" id="2678564"/>
    <lineage>
        <taxon>Bacteria</taxon>
        <taxon>Bacillati</taxon>
        <taxon>Bacillota</taxon>
        <taxon>Bacilli</taxon>
        <taxon>Bacillales</taxon>
        <taxon>Paenibacillaceae</taxon>
        <taxon>Paenibacillus</taxon>
    </lineage>
</organism>
<dbReference type="EMBL" id="JAAIKC010000007">
    <property type="protein sequence ID" value="NEW07892.1"/>
    <property type="molecule type" value="Genomic_DNA"/>
</dbReference>
<feature type="transmembrane region" description="Helical" evidence="1">
    <location>
        <begin position="236"/>
        <end position="263"/>
    </location>
</feature>
<dbReference type="AlphaFoldDB" id="A0A6G4A0H6"/>
<feature type="transmembrane region" description="Helical" evidence="1">
    <location>
        <begin position="283"/>
        <end position="305"/>
    </location>
</feature>
<dbReference type="GO" id="GO:0140359">
    <property type="term" value="F:ABC-type transporter activity"/>
    <property type="evidence" value="ECO:0007669"/>
    <property type="project" value="InterPro"/>
</dbReference>
<keyword evidence="1" id="KW-1133">Transmembrane helix</keyword>
<gene>
    <name evidence="2" type="ORF">GK047_17985</name>
</gene>
<evidence type="ECO:0000313" key="2">
    <source>
        <dbReference type="EMBL" id="NEW07892.1"/>
    </source>
</evidence>
<feature type="transmembrane region" description="Helical" evidence="1">
    <location>
        <begin position="151"/>
        <end position="179"/>
    </location>
</feature>
<dbReference type="PANTHER" id="PTHR37305:SF1">
    <property type="entry name" value="MEMBRANE PROTEIN"/>
    <property type="match status" value="1"/>
</dbReference>
<dbReference type="GO" id="GO:0005886">
    <property type="term" value="C:plasma membrane"/>
    <property type="evidence" value="ECO:0007669"/>
    <property type="project" value="UniProtKB-SubCell"/>
</dbReference>
<proteinExistence type="predicted"/>
<name>A0A6G4A0H6_9BACL</name>
<keyword evidence="1" id="KW-0812">Transmembrane</keyword>
<sequence>MINLIRNENMKIFKRRRTWIMVALLVVYILIQMANLKSATKTSLDSDWRALVQSENTKLEWDASKSDALPIEKRMAAEKIMLNEYYLEHNIQPQINAWTYTVSQTRNIIVGISFLVVIVAGDIVAAEFTSGTIKFLLTRSASRTTIYLSKYFAAIGFGLFMVLVGIASSLFFGGMLFGFSGIGDPYYFVQSQAIAKTGVLQALLGGFALNIPYALLVLTFAFMISAAFRSTTFSIVFSLVAAVAGFVISIASNGFAWTKYFVFSHTDLTPYLWGTPSIEGMTLGFSILMLLFHLAVMHFISYPIFVKRDVV</sequence>
<dbReference type="PANTHER" id="PTHR37305">
    <property type="entry name" value="INTEGRAL MEMBRANE PROTEIN-RELATED"/>
    <property type="match status" value="1"/>
</dbReference>
<dbReference type="Pfam" id="PF12679">
    <property type="entry name" value="ABC2_membrane_2"/>
    <property type="match status" value="1"/>
</dbReference>
<feature type="transmembrane region" description="Helical" evidence="1">
    <location>
        <begin position="108"/>
        <end position="130"/>
    </location>
</feature>
<feature type="transmembrane region" description="Helical" evidence="1">
    <location>
        <begin position="199"/>
        <end position="224"/>
    </location>
</feature>
<comment type="caution">
    <text evidence="2">The sequence shown here is derived from an EMBL/GenBank/DDBJ whole genome shotgun (WGS) entry which is preliminary data.</text>
</comment>
<keyword evidence="1" id="KW-0472">Membrane</keyword>
<reference evidence="2" key="1">
    <citation type="submission" date="2020-02" db="EMBL/GenBank/DDBJ databases">
        <authorList>
            <person name="Shen X.-R."/>
            <person name="Zhang Y.-X."/>
        </authorList>
    </citation>
    <scope>NUCLEOTIDE SEQUENCE</scope>
    <source>
        <strain evidence="2">SYP-B3998</strain>
    </source>
</reference>
<protein>
    <submittedName>
        <fullName evidence="2">ABC transporter permease</fullName>
    </submittedName>
</protein>
<accession>A0A6G4A0H6</accession>
<dbReference type="RefSeq" id="WP_163949729.1">
    <property type="nucleotide sequence ID" value="NZ_JAAIKC010000007.1"/>
</dbReference>
<evidence type="ECO:0000256" key="1">
    <source>
        <dbReference type="SAM" id="Phobius"/>
    </source>
</evidence>